<protein>
    <submittedName>
        <fullName evidence="1">Uncharacterized protein</fullName>
    </submittedName>
</protein>
<dbReference type="EMBL" id="UOGK01000252">
    <property type="protein sequence ID" value="VAX39506.1"/>
    <property type="molecule type" value="Genomic_DNA"/>
</dbReference>
<reference evidence="1" key="1">
    <citation type="submission" date="2018-06" db="EMBL/GenBank/DDBJ databases">
        <authorList>
            <person name="Zhirakovskaya E."/>
        </authorList>
    </citation>
    <scope>NUCLEOTIDE SEQUENCE</scope>
</reference>
<organism evidence="1">
    <name type="scientific">hydrothermal vent metagenome</name>
    <dbReference type="NCBI Taxonomy" id="652676"/>
    <lineage>
        <taxon>unclassified sequences</taxon>
        <taxon>metagenomes</taxon>
        <taxon>ecological metagenomes</taxon>
    </lineage>
</organism>
<accession>A0A3B1D9I4</accession>
<proteinExistence type="predicted"/>
<gene>
    <name evidence="1" type="ORF">MNBD_PLANCTO03-100</name>
</gene>
<sequence>MEVDSEVVVETQGQRAAAAGVGSGPGGIVLEGGALIENYNESGNTISFNIKDGLDCNWNDSDPLNITIMVDYEKDDCHK</sequence>
<dbReference type="AlphaFoldDB" id="A0A3B1D9I4"/>
<evidence type="ECO:0000313" key="1">
    <source>
        <dbReference type="EMBL" id="VAX39506.1"/>
    </source>
</evidence>
<name>A0A3B1D9I4_9ZZZZ</name>